<accession>A0A7T0BVX1</accession>
<keyword evidence="2" id="KW-0812">Transmembrane</keyword>
<name>A0A7T0BVX1_9BACT</name>
<dbReference type="Proteomes" id="UP000594688">
    <property type="component" value="Chromosome"/>
</dbReference>
<feature type="compositionally biased region" description="Gly residues" evidence="1">
    <location>
        <begin position="68"/>
        <end position="85"/>
    </location>
</feature>
<gene>
    <name evidence="3" type="ORF">G3M70_08885</name>
</gene>
<keyword evidence="2" id="KW-0472">Membrane</keyword>
<organism evidence="3 4">
    <name type="scientific">Candidatus Nitronauta litoralis</name>
    <dbReference type="NCBI Taxonomy" id="2705533"/>
    <lineage>
        <taxon>Bacteria</taxon>
        <taxon>Pseudomonadati</taxon>
        <taxon>Nitrospinota/Tectimicrobiota group</taxon>
        <taxon>Nitrospinota</taxon>
        <taxon>Nitrospinia</taxon>
        <taxon>Nitrospinales</taxon>
        <taxon>Nitrospinaceae</taxon>
        <taxon>Candidatus Nitronauta</taxon>
    </lineage>
</organism>
<evidence type="ECO:0000256" key="2">
    <source>
        <dbReference type="SAM" id="Phobius"/>
    </source>
</evidence>
<feature type="transmembrane region" description="Helical" evidence="2">
    <location>
        <begin position="29"/>
        <end position="47"/>
    </location>
</feature>
<protein>
    <submittedName>
        <fullName evidence="3">Uncharacterized protein</fullName>
    </submittedName>
</protein>
<proteinExistence type="predicted"/>
<feature type="region of interest" description="Disordered" evidence="1">
    <location>
        <begin position="52"/>
        <end position="85"/>
    </location>
</feature>
<evidence type="ECO:0000313" key="3">
    <source>
        <dbReference type="EMBL" id="QPJ61982.1"/>
    </source>
</evidence>
<dbReference type="EMBL" id="CP048685">
    <property type="protein sequence ID" value="QPJ61982.1"/>
    <property type="molecule type" value="Genomic_DNA"/>
</dbReference>
<dbReference type="AlphaFoldDB" id="A0A7T0BVX1"/>
<evidence type="ECO:0000313" key="4">
    <source>
        <dbReference type="Proteomes" id="UP000594688"/>
    </source>
</evidence>
<keyword evidence="2" id="KW-1133">Transmembrane helix</keyword>
<dbReference type="KEGG" id="nli:G3M70_08885"/>
<sequence>MKCLLIYLGIVFWIWTSFPENYSVGERALVLVPLSFPVIFYIIYKTVGYSPQPRRETMSYEPGPIGERSGGSDCGGSDSGCDGGD</sequence>
<evidence type="ECO:0000256" key="1">
    <source>
        <dbReference type="SAM" id="MobiDB-lite"/>
    </source>
</evidence>
<reference evidence="3 4" key="1">
    <citation type="submission" date="2020-02" db="EMBL/GenBank/DDBJ databases">
        <title>Genomic and physiological characterization of two novel Nitrospinaceae genera.</title>
        <authorList>
            <person name="Mueller A.J."/>
            <person name="Jung M.-Y."/>
            <person name="Strachan C.R."/>
            <person name="Herbold C.W."/>
            <person name="Kirkegaard R.H."/>
            <person name="Daims H."/>
        </authorList>
    </citation>
    <scope>NUCLEOTIDE SEQUENCE [LARGE SCALE GENOMIC DNA]</scope>
    <source>
        <strain evidence="3">EB</strain>
    </source>
</reference>